<evidence type="ECO:0000313" key="3">
    <source>
        <dbReference type="Proteomes" id="UP000005316"/>
    </source>
</evidence>
<organism evidence="2 3">
    <name type="scientific">Sporosarcina newyorkensis 2681</name>
    <dbReference type="NCBI Taxonomy" id="1027292"/>
    <lineage>
        <taxon>Bacteria</taxon>
        <taxon>Bacillati</taxon>
        <taxon>Bacillota</taxon>
        <taxon>Bacilli</taxon>
        <taxon>Bacillales</taxon>
        <taxon>Caryophanaceae</taxon>
        <taxon>Sporosarcina</taxon>
    </lineage>
</organism>
<feature type="region of interest" description="Disordered" evidence="1">
    <location>
        <begin position="73"/>
        <end position="92"/>
    </location>
</feature>
<proteinExistence type="predicted"/>
<evidence type="ECO:0000256" key="1">
    <source>
        <dbReference type="SAM" id="MobiDB-lite"/>
    </source>
</evidence>
<dbReference type="Proteomes" id="UP000005316">
    <property type="component" value="Unassembled WGS sequence"/>
</dbReference>
<feature type="compositionally biased region" description="Polar residues" evidence="1">
    <location>
        <begin position="76"/>
        <end position="92"/>
    </location>
</feature>
<comment type="caution">
    <text evidence="2">The sequence shown here is derived from an EMBL/GenBank/DDBJ whole genome shotgun (WGS) entry which is preliminary data.</text>
</comment>
<dbReference type="HOGENOM" id="CLU_2614738_0_0_9"/>
<accession>F9DWP1</accession>
<sequence>MGKDKGKQETEVTCMADLPKGERSTVEQREQYGREIDARNAALENVEVPPETRALADHEIPPPLSEEEIRAKVGEQNYQNSNDDIAPTAINS</sequence>
<reference evidence="2 3" key="1">
    <citation type="submission" date="2011-04" db="EMBL/GenBank/DDBJ databases">
        <authorList>
            <person name="Muzny D."/>
            <person name="Qin X."/>
            <person name="Deng J."/>
            <person name="Jiang H."/>
            <person name="Liu Y."/>
            <person name="Qu J."/>
            <person name="Song X.-Z."/>
            <person name="Zhang L."/>
            <person name="Thornton R."/>
            <person name="Coyle M."/>
            <person name="Francisco L."/>
            <person name="Jackson L."/>
            <person name="Javaid M."/>
            <person name="Korchina V."/>
            <person name="Kovar C."/>
            <person name="Mata R."/>
            <person name="Mathew T."/>
            <person name="Ngo R."/>
            <person name="Nguyen L."/>
            <person name="Nguyen N."/>
            <person name="Okwuonu G."/>
            <person name="Ongeri F."/>
            <person name="Pham C."/>
            <person name="Simmons D."/>
            <person name="Wilczek-Boney K."/>
            <person name="Hale W."/>
            <person name="Jakkamsetti A."/>
            <person name="Pham P."/>
            <person name="Ruth R."/>
            <person name="San Lucas F."/>
            <person name="Warren J."/>
            <person name="Zhang J."/>
            <person name="Zhao Z."/>
            <person name="Zhou C."/>
            <person name="Zhu D."/>
            <person name="Lee S."/>
            <person name="Bess C."/>
            <person name="Blankenburg K."/>
            <person name="Forbes L."/>
            <person name="Fu Q."/>
            <person name="Gubbala S."/>
            <person name="Hirani K."/>
            <person name="Jayaseelan J.C."/>
            <person name="Lara F."/>
            <person name="Munidasa M."/>
            <person name="Palculict T."/>
            <person name="Patil S."/>
            <person name="Pu L.-L."/>
            <person name="Saada N."/>
            <person name="Tang L."/>
            <person name="Weissenberger G."/>
            <person name="Zhu Y."/>
            <person name="Hemphill L."/>
            <person name="Shang Y."/>
            <person name="Youmans B."/>
            <person name="Ayvaz T."/>
            <person name="Ross M."/>
            <person name="Santibanez J."/>
            <person name="Aqrawi P."/>
            <person name="Gross S."/>
            <person name="Joshi V."/>
            <person name="Fowler G."/>
            <person name="Nazareth L."/>
            <person name="Reid J."/>
            <person name="Worley K."/>
            <person name="Petrosino J."/>
            <person name="Highlander S."/>
            <person name="Gibbs R."/>
        </authorList>
    </citation>
    <scope>NUCLEOTIDE SEQUENCE [LARGE SCALE GENOMIC DNA]</scope>
    <source>
        <strain evidence="2 3">2681</strain>
    </source>
</reference>
<protein>
    <submittedName>
        <fullName evidence="2">Uncharacterized protein</fullName>
    </submittedName>
</protein>
<name>F9DWP1_9BACL</name>
<evidence type="ECO:0000313" key="2">
    <source>
        <dbReference type="EMBL" id="EGQ21676.1"/>
    </source>
</evidence>
<dbReference type="EMBL" id="AFPZ01000100">
    <property type="protein sequence ID" value="EGQ21676.1"/>
    <property type="molecule type" value="Genomic_DNA"/>
</dbReference>
<dbReference type="AlphaFoldDB" id="F9DWP1"/>
<dbReference type="STRING" id="759851.SAMN04244570_2967"/>
<gene>
    <name evidence="2" type="ORF">HMPREF9372_3222</name>
</gene>